<dbReference type="Proteomes" id="UP000193067">
    <property type="component" value="Unassembled WGS sequence"/>
</dbReference>
<feature type="compositionally biased region" description="Low complexity" evidence="1">
    <location>
        <begin position="29"/>
        <end position="50"/>
    </location>
</feature>
<feature type="region of interest" description="Disordered" evidence="1">
    <location>
        <begin position="1"/>
        <end position="112"/>
    </location>
</feature>
<dbReference type="EMBL" id="KZ084105">
    <property type="protein sequence ID" value="OSD02394.1"/>
    <property type="molecule type" value="Genomic_DNA"/>
</dbReference>
<evidence type="ECO:0000256" key="1">
    <source>
        <dbReference type="SAM" id="MobiDB-lite"/>
    </source>
</evidence>
<evidence type="ECO:0000313" key="2">
    <source>
        <dbReference type="EMBL" id="OSD02394.1"/>
    </source>
</evidence>
<dbReference type="InterPro" id="IPR046521">
    <property type="entry name" value="DUF6698"/>
</dbReference>
<evidence type="ECO:0000313" key="3">
    <source>
        <dbReference type="Proteomes" id="UP000193067"/>
    </source>
</evidence>
<dbReference type="STRING" id="1353009.A0A1Y2IP56"/>
<dbReference type="AlphaFoldDB" id="A0A1Y2IP56"/>
<protein>
    <submittedName>
        <fullName evidence="2">Uncharacterized protein</fullName>
    </submittedName>
</protein>
<organism evidence="2 3">
    <name type="scientific">Trametes coccinea (strain BRFM310)</name>
    <name type="common">Pycnoporus coccineus</name>
    <dbReference type="NCBI Taxonomy" id="1353009"/>
    <lineage>
        <taxon>Eukaryota</taxon>
        <taxon>Fungi</taxon>
        <taxon>Dikarya</taxon>
        <taxon>Basidiomycota</taxon>
        <taxon>Agaricomycotina</taxon>
        <taxon>Agaricomycetes</taxon>
        <taxon>Polyporales</taxon>
        <taxon>Polyporaceae</taxon>
        <taxon>Trametes</taxon>
    </lineage>
</organism>
<feature type="compositionally biased region" description="Basic and acidic residues" evidence="1">
    <location>
        <begin position="53"/>
        <end position="63"/>
    </location>
</feature>
<dbReference type="Pfam" id="PF20414">
    <property type="entry name" value="DUF6698"/>
    <property type="match status" value="1"/>
</dbReference>
<accession>A0A1Y2IP56</accession>
<feature type="compositionally biased region" description="Low complexity" evidence="1">
    <location>
        <begin position="82"/>
        <end position="92"/>
    </location>
</feature>
<dbReference type="OrthoDB" id="2751948at2759"/>
<reference evidence="2 3" key="1">
    <citation type="journal article" date="2015" name="Biotechnol. Biofuels">
        <title>Enhanced degradation of softwood versus hardwood by the white-rot fungus Pycnoporus coccineus.</title>
        <authorList>
            <person name="Couturier M."/>
            <person name="Navarro D."/>
            <person name="Chevret D."/>
            <person name="Henrissat B."/>
            <person name="Piumi F."/>
            <person name="Ruiz-Duenas F.J."/>
            <person name="Martinez A.T."/>
            <person name="Grigoriev I.V."/>
            <person name="Riley R."/>
            <person name="Lipzen A."/>
            <person name="Berrin J.G."/>
            <person name="Master E.R."/>
            <person name="Rosso M.N."/>
        </authorList>
    </citation>
    <scope>NUCLEOTIDE SEQUENCE [LARGE SCALE GENOMIC DNA]</scope>
    <source>
        <strain evidence="2 3">BRFM310</strain>
    </source>
</reference>
<proteinExistence type="predicted"/>
<gene>
    <name evidence="2" type="ORF">PYCCODRAFT_399878</name>
</gene>
<keyword evidence="3" id="KW-1185">Reference proteome</keyword>
<sequence>MSTGFVGLRRVLKDRRTAPQQQCSSPAVSSPLARPEASSSSSPNPGPQSSELPKAKDTRKQAEKPSQTRQKAAQIDTRVLDSDSSSGSEQESLTVAPPRKKQKTTSCSTSDDTPSLMIRRYAALIQSTTQASRIANEVEYLYQAARSFPRYVGTFVNYDYVLTEGIARDGHWYEDDVSQQERKWSPFWEAFIYFEKIHEHFPGLLESLNDLRGHPELVGQLAKWMSAVASKARGDDISRLKDRIIRLAKIQDCDSLESKTSRGFKHPQTGRLLCPVNLLDKFDEDPEKFCRMIRDRKEGRPRVGSGDYPAFLYDMKLYVPGKLKPGFLKSKLLVDCAKVIFLGPSSTTTPGSDLAMKTKGKPPICRKMNMREVDICSIIYIAILARFCLNGQTEWAKRDGDFSAVDFMSNVLTVALKSERWYNEITDWFTR</sequence>
<feature type="compositionally biased region" description="Polar residues" evidence="1">
    <location>
        <begin position="18"/>
        <end position="28"/>
    </location>
</feature>
<name>A0A1Y2IP56_TRAC3</name>